<evidence type="ECO:0000313" key="1">
    <source>
        <dbReference type="EMBL" id="MBT2133909.1"/>
    </source>
</evidence>
<name>A0ABS5W2N0_9SPHN</name>
<dbReference type="SUPFAM" id="SSF53474">
    <property type="entry name" value="alpha/beta-Hydrolases"/>
    <property type="match status" value="1"/>
</dbReference>
<sequence length="206" mass="21974">MTIGASGGTRILVLPALFDEANKLRHFTVEVMRQLERAGIASVLPDLPGCNESRAPLAYQSIETWREAATDAASFFGVTHVLTLRGGALVAPFRLPVLRYAPATGSSILRAMVRARMISSKEAGIEENREALLELGRHQGLELAGYRLGPRMIRELETAEPADGAALTNIAQGDLGGAGLWLRAEPDHDPSQADALAALVVAELLA</sequence>
<evidence type="ECO:0000313" key="2">
    <source>
        <dbReference type="Proteomes" id="UP000811255"/>
    </source>
</evidence>
<keyword evidence="2" id="KW-1185">Reference proteome</keyword>
<dbReference type="InterPro" id="IPR029058">
    <property type="entry name" value="AB_hydrolase_fold"/>
</dbReference>
<proteinExistence type="predicted"/>
<dbReference type="EMBL" id="JAHFVK010000001">
    <property type="protein sequence ID" value="MBT2133909.1"/>
    <property type="molecule type" value="Genomic_DNA"/>
</dbReference>
<gene>
    <name evidence="1" type="ORF">KK137_06140</name>
</gene>
<dbReference type="Proteomes" id="UP000811255">
    <property type="component" value="Unassembled WGS sequence"/>
</dbReference>
<organism evidence="1 2">
    <name type="scientific">Croceibacterium selenioxidans</name>
    <dbReference type="NCBI Taxonomy" id="2838833"/>
    <lineage>
        <taxon>Bacteria</taxon>
        <taxon>Pseudomonadati</taxon>
        <taxon>Pseudomonadota</taxon>
        <taxon>Alphaproteobacteria</taxon>
        <taxon>Sphingomonadales</taxon>
        <taxon>Erythrobacteraceae</taxon>
        <taxon>Croceibacterium</taxon>
    </lineage>
</organism>
<protein>
    <submittedName>
        <fullName evidence="1">Uncharacterized protein</fullName>
    </submittedName>
</protein>
<reference evidence="1 2" key="1">
    <citation type="submission" date="2021-05" db="EMBL/GenBank/DDBJ databases">
        <title>Croceibacterium sp. LX-88 genome sequence.</title>
        <authorList>
            <person name="Luo X."/>
        </authorList>
    </citation>
    <scope>NUCLEOTIDE SEQUENCE [LARGE SCALE GENOMIC DNA]</scope>
    <source>
        <strain evidence="1 2">LX-88</strain>
    </source>
</reference>
<comment type="caution">
    <text evidence="1">The sequence shown here is derived from an EMBL/GenBank/DDBJ whole genome shotgun (WGS) entry which is preliminary data.</text>
</comment>
<dbReference type="Gene3D" id="3.40.50.1820">
    <property type="entry name" value="alpha/beta hydrolase"/>
    <property type="match status" value="1"/>
</dbReference>
<accession>A0ABS5W2N0</accession>